<feature type="region of interest" description="Disordered" evidence="1">
    <location>
        <begin position="217"/>
        <end position="252"/>
    </location>
</feature>
<dbReference type="Proteomes" id="UP001218218">
    <property type="component" value="Unassembled WGS sequence"/>
</dbReference>
<organism evidence="3 4">
    <name type="scientific">Mycena albidolilacea</name>
    <dbReference type="NCBI Taxonomy" id="1033008"/>
    <lineage>
        <taxon>Eukaryota</taxon>
        <taxon>Fungi</taxon>
        <taxon>Dikarya</taxon>
        <taxon>Basidiomycota</taxon>
        <taxon>Agaricomycotina</taxon>
        <taxon>Agaricomycetes</taxon>
        <taxon>Agaricomycetidae</taxon>
        <taxon>Agaricales</taxon>
        <taxon>Marasmiineae</taxon>
        <taxon>Mycenaceae</taxon>
        <taxon>Mycena</taxon>
    </lineage>
</organism>
<evidence type="ECO:0000313" key="4">
    <source>
        <dbReference type="Proteomes" id="UP001218218"/>
    </source>
</evidence>
<protein>
    <submittedName>
        <fullName evidence="3">Uncharacterized protein</fullName>
    </submittedName>
</protein>
<dbReference type="PANTHER" id="PTHR45786:SF74">
    <property type="entry name" value="ATP-DEPENDENT DNA HELICASE"/>
    <property type="match status" value="1"/>
</dbReference>
<sequence length="484" mass="54753">MYLLFGPYFLFLILSVTLDQTPPNTPQRARIASQRQERENRVLDSPQRHRALHPINQPQVAPRFPQAQGDVFGGGPVPDRHAAQAFLADLNFQRGDAVQRLTPNSLATVQERLAQLEQPLEFNPAPAPGRRRNYARPPEPLQQPLQMDPNIRAQVQERLAQFPQFNPGNQANAVAGPSNLRDPQPPRATPNTILAMEQRIRDLNVPRPFQPIEQVQHRRNNRAAAPNQAQQPANPPQPQIPQPNNLGQQQQHNPGILPVYFQSVVEADIQRITLGRMNVLYFYSTAEANQARMCRNPLNPQVMGILDQVLRENHAYIPLFKTALERLHEQKQAHPEVASQFYTTIHCEKGTDPRRYNAPTADEVAVVLPGDGSHATNYRDLILNYRGGGLKRIYEYNASYQPMVYVLLFPYGENGWHPGIPLNLPDGDDEDVDEEQEDRDAAGYRFVAYFPGRKSISAVDCRCMGCHRSRQIDLVEEQSGEAQD</sequence>
<feature type="region of interest" description="Disordered" evidence="1">
    <location>
        <begin position="165"/>
        <end position="190"/>
    </location>
</feature>
<keyword evidence="4" id="KW-1185">Reference proteome</keyword>
<dbReference type="AlphaFoldDB" id="A0AAD6Z519"/>
<dbReference type="EMBL" id="JARIHO010000089">
    <property type="protein sequence ID" value="KAJ7307090.1"/>
    <property type="molecule type" value="Genomic_DNA"/>
</dbReference>
<evidence type="ECO:0000256" key="1">
    <source>
        <dbReference type="SAM" id="MobiDB-lite"/>
    </source>
</evidence>
<feature type="compositionally biased region" description="Low complexity" evidence="1">
    <location>
        <begin position="222"/>
        <end position="232"/>
    </location>
</feature>
<feature type="compositionally biased region" description="Low complexity" evidence="1">
    <location>
        <begin position="242"/>
        <end position="252"/>
    </location>
</feature>
<reference evidence="3" key="1">
    <citation type="submission" date="2023-03" db="EMBL/GenBank/DDBJ databases">
        <title>Massive genome expansion in bonnet fungi (Mycena s.s.) driven by repeated elements and novel gene families across ecological guilds.</title>
        <authorList>
            <consortium name="Lawrence Berkeley National Laboratory"/>
            <person name="Harder C.B."/>
            <person name="Miyauchi S."/>
            <person name="Viragh M."/>
            <person name="Kuo A."/>
            <person name="Thoen E."/>
            <person name="Andreopoulos B."/>
            <person name="Lu D."/>
            <person name="Skrede I."/>
            <person name="Drula E."/>
            <person name="Henrissat B."/>
            <person name="Morin E."/>
            <person name="Kohler A."/>
            <person name="Barry K."/>
            <person name="LaButti K."/>
            <person name="Morin E."/>
            <person name="Salamov A."/>
            <person name="Lipzen A."/>
            <person name="Mereny Z."/>
            <person name="Hegedus B."/>
            <person name="Baldrian P."/>
            <person name="Stursova M."/>
            <person name="Weitz H."/>
            <person name="Taylor A."/>
            <person name="Grigoriev I.V."/>
            <person name="Nagy L.G."/>
            <person name="Martin F."/>
            <person name="Kauserud H."/>
        </authorList>
    </citation>
    <scope>NUCLEOTIDE SEQUENCE</scope>
    <source>
        <strain evidence="3">CBHHK002</strain>
    </source>
</reference>
<keyword evidence="2" id="KW-0732">Signal</keyword>
<feature type="chain" id="PRO_5042090163" evidence="2">
    <location>
        <begin position="20"/>
        <end position="484"/>
    </location>
</feature>
<proteinExistence type="predicted"/>
<evidence type="ECO:0000256" key="2">
    <source>
        <dbReference type="SAM" id="SignalP"/>
    </source>
</evidence>
<feature type="signal peptide" evidence="2">
    <location>
        <begin position="1"/>
        <end position="19"/>
    </location>
</feature>
<feature type="region of interest" description="Disordered" evidence="1">
    <location>
        <begin position="22"/>
        <end position="49"/>
    </location>
</feature>
<comment type="caution">
    <text evidence="3">The sequence shown here is derived from an EMBL/GenBank/DDBJ whole genome shotgun (WGS) entry which is preliminary data.</text>
</comment>
<feature type="region of interest" description="Disordered" evidence="1">
    <location>
        <begin position="121"/>
        <end position="146"/>
    </location>
</feature>
<gene>
    <name evidence="3" type="ORF">DFH08DRAFT_824354</name>
</gene>
<accession>A0AAD6Z519</accession>
<name>A0AAD6Z519_9AGAR</name>
<dbReference type="PANTHER" id="PTHR45786">
    <property type="entry name" value="DNA BINDING PROTEIN-LIKE"/>
    <property type="match status" value="1"/>
</dbReference>
<evidence type="ECO:0000313" key="3">
    <source>
        <dbReference type="EMBL" id="KAJ7307090.1"/>
    </source>
</evidence>